<evidence type="ECO:0000256" key="1">
    <source>
        <dbReference type="ARBA" id="ARBA00022801"/>
    </source>
</evidence>
<gene>
    <name evidence="4" type="ORF">QS713_00285</name>
</gene>
<evidence type="ECO:0000313" key="4">
    <source>
        <dbReference type="EMBL" id="MDT3766513.1"/>
    </source>
</evidence>
<dbReference type="Proteomes" id="UP001247542">
    <property type="component" value="Unassembled WGS sequence"/>
</dbReference>
<dbReference type="EMBL" id="JASXSX010000001">
    <property type="protein sequence ID" value="MDT3766513.1"/>
    <property type="molecule type" value="Genomic_DNA"/>
</dbReference>
<keyword evidence="5" id="KW-1185">Reference proteome</keyword>
<dbReference type="InterPro" id="IPR050985">
    <property type="entry name" value="Alpha-glycosidase_related"/>
</dbReference>
<keyword evidence="2" id="KW-0326">Glycosidase</keyword>
<dbReference type="PANTHER" id="PTHR43053">
    <property type="entry name" value="GLYCOSIDASE FAMILY 31"/>
    <property type="match status" value="1"/>
</dbReference>
<protein>
    <submittedName>
        <fullName evidence="4">Alpha-galactosidase</fullName>
    </submittedName>
</protein>
<accession>A0ABU3I805</accession>
<keyword evidence="1" id="KW-0378">Hydrolase</keyword>
<dbReference type="CDD" id="cd14791">
    <property type="entry name" value="GH36"/>
    <property type="match status" value="1"/>
</dbReference>
<sequence length="545" mass="60314">MRITSPAGTIHVDAPAEDASAPGGQETAGGHLSSKHVINSGHLSSKHVINSGHLSSGHLIKGTHVKVTHNWGVSEYYRHGWNSWTPTRWWSLERDPWRIWDNPLRSLTAEDVVNDSTTKHRSSMVTAVVSEQGEVLLVGALSGSTPVLTLTPNTIEATCIDTGSAHANGGAWFVTTGAEQEVFARYAKALAQYRQLPERKQAVDVLGAVWSSWYSWFEEVSEQIITSEIPAAKKLGYGVVQIDDGWERKVGDWRANQKFPRGMKPVVDDIHQAGLKAGLWVSPFIALPGTPTVEAYPELFLHNEDGSLTPSGFNWGQEYYALDFSKPQAHDWLAETMSEIARWGFDMFKLDFLYAAAVQAQRQHGMDREVAYRAGLETMREAVGSDVYLLGSGAVVNASLGVLDGMRVGPDTAPYWDNTERKRDPSGPAVVNALRNSLSRAWLKPLADCDPDVAYFRTRGSLLSPEVNALTAQAGLVCGFAQCSDPRAWLSDQEAAVVQRWIAHFERHPRVEQVGRYTYRVDGQEVNFDEYLNPTSRISDRLLVK</sequence>
<dbReference type="PANTHER" id="PTHR43053:SF3">
    <property type="entry name" value="ALPHA-GALACTOSIDASE C-RELATED"/>
    <property type="match status" value="1"/>
</dbReference>
<dbReference type="Gene3D" id="3.20.20.70">
    <property type="entry name" value="Aldolase class I"/>
    <property type="match status" value="1"/>
</dbReference>
<organism evidence="4 5">
    <name type="scientific">Gleimia hominis</name>
    <dbReference type="NCBI Taxonomy" id="595468"/>
    <lineage>
        <taxon>Bacteria</taxon>
        <taxon>Bacillati</taxon>
        <taxon>Actinomycetota</taxon>
        <taxon>Actinomycetes</taxon>
        <taxon>Actinomycetales</taxon>
        <taxon>Actinomycetaceae</taxon>
        <taxon>Gleimia</taxon>
    </lineage>
</organism>
<dbReference type="InterPro" id="IPR013785">
    <property type="entry name" value="Aldolase_TIM"/>
</dbReference>
<evidence type="ECO:0000256" key="3">
    <source>
        <dbReference type="SAM" id="MobiDB-lite"/>
    </source>
</evidence>
<name>A0ABU3I805_9ACTO</name>
<proteinExistence type="predicted"/>
<dbReference type="InterPro" id="IPR017853">
    <property type="entry name" value="GH"/>
</dbReference>
<feature type="region of interest" description="Disordered" evidence="3">
    <location>
        <begin position="1"/>
        <end position="37"/>
    </location>
</feature>
<dbReference type="SUPFAM" id="SSF51445">
    <property type="entry name" value="(Trans)glycosidases"/>
    <property type="match status" value="1"/>
</dbReference>
<dbReference type="RefSeq" id="WP_313271483.1">
    <property type="nucleotide sequence ID" value="NZ_JASXSX010000001.1"/>
</dbReference>
<dbReference type="InterPro" id="IPR002252">
    <property type="entry name" value="Glyco_hydro_36"/>
</dbReference>
<comment type="caution">
    <text evidence="4">The sequence shown here is derived from an EMBL/GenBank/DDBJ whole genome shotgun (WGS) entry which is preliminary data.</text>
</comment>
<dbReference type="Pfam" id="PF02065">
    <property type="entry name" value="Melibiase"/>
    <property type="match status" value="1"/>
</dbReference>
<reference evidence="4 5" key="1">
    <citation type="submission" date="2023-06" db="EMBL/GenBank/DDBJ databases">
        <title>Draft genome sequence of Gleimia hominis type strain CCUG 57540T.</title>
        <authorList>
            <person name="Salva-Serra F."/>
            <person name="Cardew S."/>
            <person name="Jensie Markopoulos S."/>
            <person name="Ohlen M."/>
            <person name="Inganas E."/>
            <person name="Svensson-Stadler L."/>
            <person name="Moore E.R.B."/>
        </authorList>
    </citation>
    <scope>NUCLEOTIDE SEQUENCE [LARGE SCALE GENOMIC DNA]</scope>
    <source>
        <strain evidence="4 5">CCUG 57540</strain>
    </source>
</reference>
<evidence type="ECO:0000256" key="2">
    <source>
        <dbReference type="ARBA" id="ARBA00023295"/>
    </source>
</evidence>
<evidence type="ECO:0000313" key="5">
    <source>
        <dbReference type="Proteomes" id="UP001247542"/>
    </source>
</evidence>